<dbReference type="Gene3D" id="1.25.40.180">
    <property type="match status" value="1"/>
</dbReference>
<evidence type="ECO:0000256" key="1">
    <source>
        <dbReference type="SAM" id="MobiDB-lite"/>
    </source>
</evidence>
<feature type="region of interest" description="Disordered" evidence="1">
    <location>
        <begin position="201"/>
        <end position="302"/>
    </location>
</feature>
<feature type="region of interest" description="Disordered" evidence="1">
    <location>
        <begin position="1200"/>
        <end position="1221"/>
    </location>
</feature>
<dbReference type="GO" id="GO:0003729">
    <property type="term" value="F:mRNA binding"/>
    <property type="evidence" value="ECO:0007669"/>
    <property type="project" value="TreeGrafter"/>
</dbReference>
<sequence>MEHAGRGVLLPARRCSSVPRNLEGSRSSPSSFYAFPSTLNDILFGPRQRLTKYADGMQALPYASSAPTIEEAEVAAAGPRADARVEDAAAAAATEAVKSRSREATEKQAAKEEVVTVAPAEQEAANKPLEEDFAAAVVVAPAETESAATAQIGADAPDDAAAPTAADEAESAAKEEEGGKTDASLDYVADEAPSRSFAVVTADEAEKDTATKDDAAAAPAAEVVSSAGRADGKTVPEAAAAEQEEGCETAGEAQRSSDAATRVGAEERETAAVPQNYGRDEATAVAAEPSAAPEDEPPAVPPQLRTTCEMVAFDAAHIAAWMMEYRHETAHVPPGVQRFVHEFNERAAKFTPLRMGGTSPTPSAIGAAAKKGKKGSLSLSSVGSSKTGIGALADLPSRDGGGFGSSAALRTGTSVAAKKSNALEALGDVWEGRQEAPISLAQGSLRRRGLFGEVEKKKIHHMVVAVLNKVTTDPVKFREVKNELLRLPIPEANAEQMTKIVDAFFTKAVREQHFSHSYADLIAALCKVPQGQHIVGDKTQSLEYRLRMALLKRCQAEFLQSIRAEETDASSPTTMSTAADDVSSPLTSAIEGAQAIGGETEKERRDRMCGNVRFVCELFLRDIVAASVISVIFRICCLGSEFGEFAVPPSYTPTESQVDEIITVVKTAKKRYFVHSAEGRRMLPQLLSQLEYWVKHYAISRCRFVLMSTVDDLRAMLPKEPASPMMSGTPSVAAFVTPQLTHISPTQSPPPCDVSEQGVVSAVSPAPLSVTAALPVVTEADASGQLSMSSTMVGGQPLPAPRSKQVGSVSLSDSAGSINGMAATESPVTGAITRPTVTLTSRSTLQHVRPEAIAKLMAAFSSGQCSADEVAVQLFDTYGNVLPALGAWMDRCLSVVKEEKTRKQTGAVLVACVEQLTAHTNASSEEAAETVAMCREQLHEAAMEALQRAIEGKLYEDLHVFQFWAQLVLSDHARVVYDEELLNEGLELLVYTAPPAVRSYLVEVGKYMTHVLVAPEKLPWQASTEAQCFVRYRPLLVLHSLVMSGGPSEAQALLDNIVGFSDVRQQSLELRLYHAFRTGSPSREVIFEQLRTSPRTTSRDSTLAAEVLSALLIAELCSNGDALVEDSMDLLQITVDGVARAEREIAVVTEVYEILRYTPRPMTMSAAARVLRKFVCMHIVSDETMERADRFYEAERDGAIEKPTQEGGHALAAPPSAEYPRIMDRRGTDDILLSGSISMRSVNGAVATNSNGNGNNGGGVGGGTGSVDGLQSSNASSFGEFRPRDSHPPRRDADSEHTSSRHSERQLSPRRSNQSNGSFQTARGDGGSSKRLYRNSYKNRRRSQGEGGNERHSRAGGSKDESLQQQPTGSLSTSSNYASSHDGSRHGGGGRYDRQHGGSRSGRGSGHFDRGRGGSGGSRGNGTALHRGGGGGGNGRGILREDSRRGTGGGGGKAE</sequence>
<feature type="compositionally biased region" description="Basic and acidic residues" evidence="1">
    <location>
        <begin position="1281"/>
        <end position="1307"/>
    </location>
</feature>
<dbReference type="VEuPathDB" id="TriTrypDB:LdBPK_151340.1"/>
<keyword evidence="3" id="KW-0648">Protein biosynthesis</keyword>
<dbReference type="GO" id="GO:0003743">
    <property type="term" value="F:translation initiation factor activity"/>
    <property type="evidence" value="ECO:0007669"/>
    <property type="project" value="UniProtKB-KW"/>
</dbReference>
<dbReference type="Pfam" id="PF02854">
    <property type="entry name" value="MIF4G"/>
    <property type="match status" value="1"/>
</dbReference>
<feature type="region of interest" description="Disordered" evidence="1">
    <location>
        <begin position="153"/>
        <end position="187"/>
    </location>
</feature>
<evidence type="ECO:0000313" key="3">
    <source>
        <dbReference type="EMBL" id="AYU77546.1"/>
    </source>
</evidence>
<accession>A0A3S5H6V8</accession>
<feature type="compositionally biased region" description="Polar residues" evidence="1">
    <location>
        <begin position="1309"/>
        <end position="1321"/>
    </location>
</feature>
<feature type="region of interest" description="Disordered" evidence="1">
    <location>
        <begin position="788"/>
        <end position="811"/>
    </location>
</feature>
<feature type="compositionally biased region" description="Basic residues" evidence="1">
    <location>
        <begin position="1331"/>
        <end position="1342"/>
    </location>
</feature>
<reference evidence="3 4" key="1">
    <citation type="journal article" date="2018" name="Sci. Rep.">
        <title>A complete Leishmania donovani reference genome identifies novel genetic variations associated with virulence.</title>
        <authorList>
            <person name="Lypaczewski P."/>
            <person name="Hoshizaki J."/>
            <person name="Zhang W.-W."/>
            <person name="McCall L.-I."/>
            <person name="Torcivia-Rodriguez J."/>
            <person name="Simonyan V."/>
            <person name="Kaur A."/>
            <person name="Dewar K."/>
            <person name="Matlashewski G."/>
        </authorList>
    </citation>
    <scope>NUCLEOTIDE SEQUENCE [LARGE SCALE GENOMIC DNA]</scope>
    <source>
        <strain evidence="3 4">LdCL</strain>
    </source>
</reference>
<dbReference type="GO" id="GO:0016281">
    <property type="term" value="C:eukaryotic translation initiation factor 4F complex"/>
    <property type="evidence" value="ECO:0007669"/>
    <property type="project" value="TreeGrafter"/>
</dbReference>
<feature type="compositionally biased region" description="Basic and acidic residues" evidence="1">
    <location>
        <begin position="1348"/>
        <end position="1362"/>
    </location>
</feature>
<dbReference type="OrthoDB" id="514777at2759"/>
<evidence type="ECO:0000313" key="4">
    <source>
        <dbReference type="Proteomes" id="UP000274082"/>
    </source>
</evidence>
<feature type="compositionally biased region" description="Gly residues" evidence="1">
    <location>
        <begin position="1254"/>
        <end position="1266"/>
    </location>
</feature>
<proteinExistence type="predicted"/>
<feature type="region of interest" description="Disordered" evidence="1">
    <location>
        <begin position="96"/>
        <end position="116"/>
    </location>
</feature>
<dbReference type="PANTHER" id="PTHR23253:SF64">
    <property type="entry name" value="MIF4G DOMAIN-CONTAINING PROTEIN"/>
    <property type="match status" value="1"/>
</dbReference>
<dbReference type="FunFam" id="1.25.40.180:FF:000116">
    <property type="entry name" value="Putative eukaryotic initiation factor 4a"/>
    <property type="match status" value="1"/>
</dbReference>
<name>A0A3S5H6V8_LEIDO</name>
<organism evidence="3 4">
    <name type="scientific">Leishmania donovani</name>
    <dbReference type="NCBI Taxonomy" id="5661"/>
    <lineage>
        <taxon>Eukaryota</taxon>
        <taxon>Discoba</taxon>
        <taxon>Euglenozoa</taxon>
        <taxon>Kinetoplastea</taxon>
        <taxon>Metakinetoplastina</taxon>
        <taxon>Trypanosomatida</taxon>
        <taxon>Trypanosomatidae</taxon>
        <taxon>Leishmaniinae</taxon>
        <taxon>Leishmania</taxon>
    </lineage>
</organism>
<protein>
    <submittedName>
        <fullName evidence="3">Eukaryotic translation initiation factor 4 gamma type 2, putative</fullName>
    </submittedName>
</protein>
<dbReference type="VEuPathDB" id="TriTrypDB:LDHU3_15.1650"/>
<dbReference type="InterPro" id="IPR003890">
    <property type="entry name" value="MIF4G-like_typ-3"/>
</dbReference>
<dbReference type="VEuPathDB" id="TriTrypDB:LdCL_150018700"/>
<dbReference type="PANTHER" id="PTHR23253">
    <property type="entry name" value="EUKARYOTIC TRANSLATION INITIATION FACTOR 4 GAMMA"/>
    <property type="match status" value="1"/>
</dbReference>
<feature type="compositionally biased region" description="Gly residues" evidence="1">
    <location>
        <begin position="1446"/>
        <end position="1455"/>
    </location>
</feature>
<evidence type="ECO:0000259" key="2">
    <source>
        <dbReference type="Pfam" id="PF02854"/>
    </source>
</evidence>
<dbReference type="SUPFAM" id="SSF48371">
    <property type="entry name" value="ARM repeat"/>
    <property type="match status" value="1"/>
</dbReference>
<feature type="compositionally biased region" description="Basic and acidic residues" evidence="1">
    <location>
        <begin position="171"/>
        <end position="180"/>
    </location>
</feature>
<feature type="domain" description="MIF4G" evidence="2">
    <location>
        <begin position="465"/>
        <end position="710"/>
    </location>
</feature>
<keyword evidence="3" id="KW-0396">Initiation factor</keyword>
<dbReference type="EMBL" id="CP029514">
    <property type="protein sequence ID" value="AYU77546.1"/>
    <property type="molecule type" value="Genomic_DNA"/>
</dbReference>
<keyword evidence="4" id="KW-1185">Reference proteome</keyword>
<feature type="compositionally biased region" description="Basic and acidic residues" evidence="1">
    <location>
        <begin position="97"/>
        <end position="114"/>
    </location>
</feature>
<feature type="region of interest" description="Disordered" evidence="1">
    <location>
        <begin position="1248"/>
        <end position="1455"/>
    </location>
</feature>
<dbReference type="Proteomes" id="UP000274082">
    <property type="component" value="Chromosome 15"/>
</dbReference>
<feature type="compositionally biased region" description="Low complexity" evidence="1">
    <location>
        <begin position="283"/>
        <end position="292"/>
    </location>
</feature>
<dbReference type="InterPro" id="IPR016024">
    <property type="entry name" value="ARM-type_fold"/>
</dbReference>
<feature type="compositionally biased region" description="Gly residues" evidence="1">
    <location>
        <begin position="1427"/>
        <end position="1436"/>
    </location>
</feature>
<feature type="compositionally biased region" description="Polar residues" evidence="1">
    <location>
        <begin position="1363"/>
        <end position="1378"/>
    </location>
</feature>
<gene>
    <name evidence="3" type="ORF">LdCL_150018700</name>
</gene>